<dbReference type="SMART" id="SM00047">
    <property type="entry name" value="LYZ2"/>
    <property type="match status" value="1"/>
</dbReference>
<evidence type="ECO:0000256" key="3">
    <source>
        <dbReference type="ARBA" id="ARBA00022801"/>
    </source>
</evidence>
<sequence length="324" mass="36932">MIANTPNPTRLALLLALLLLPLGLLAQTQLQRDRSAYRDRYKDMAIDQMKRHGVPASITLAQGMLESGNGKSRLATQGNNHFGIKCHKTWQGKRMYHDDDARGECFRVYNSAQHSFDDHSLFLRGTRRYATLFNLAPTDYKGWAHGLKKAGYATDPKYAQRLIDIIEEQGLFAYDSGVEIEVVSPTVDTGQLVVPEKGFVIELAGNHRVYIRNRVRYVIVQPHDTYADLSRQMEMMQWEIQSYNELPSRSLPPAGSVIYIQPKRRKAEIQHQVHVAEAGETMYSIAQKYAVKTKSLYRRNRMKEGEQPEPGQLIYLRGKVPVKG</sequence>
<evidence type="ECO:0000259" key="6">
    <source>
        <dbReference type="PROSITE" id="PS51782"/>
    </source>
</evidence>
<dbReference type="STRING" id="1702214.AL399_07785"/>
<evidence type="ECO:0000313" key="8">
    <source>
        <dbReference type="Proteomes" id="UP000054172"/>
    </source>
</evidence>
<dbReference type="InterPro" id="IPR051056">
    <property type="entry name" value="Glycosyl_Hydrolase_73"/>
</dbReference>
<dbReference type="EMBL" id="LIIK01000043">
    <property type="protein sequence ID" value="KQM08356.1"/>
    <property type="molecule type" value="Genomic_DNA"/>
</dbReference>
<keyword evidence="2" id="KW-0081">Bacteriolytic enzyme</keyword>
<dbReference type="Gene3D" id="1.10.530.10">
    <property type="match status" value="1"/>
</dbReference>
<organism evidence="7 8">
    <name type="scientific">Candidatus [Bacteroides] periocalifornicus</name>
    <dbReference type="NCBI Taxonomy" id="1702214"/>
    <lineage>
        <taxon>Bacteria</taxon>
        <taxon>Pseudomonadati</taxon>
        <taxon>Bacteroidota</taxon>
    </lineage>
</organism>
<reference evidence="7" key="1">
    <citation type="submission" date="2015-08" db="EMBL/GenBank/DDBJ databases">
        <title>Candidatus Bacteriodes Periocalifornicus.</title>
        <authorList>
            <person name="McLean J.S."/>
            <person name="Kelley S."/>
        </authorList>
    </citation>
    <scope>NUCLEOTIDE SEQUENCE [LARGE SCALE GENOMIC DNA]</scope>
    <source>
        <strain evidence="7">12B</strain>
    </source>
</reference>
<dbReference type="Gene3D" id="3.10.350.10">
    <property type="entry name" value="LysM domain"/>
    <property type="match status" value="1"/>
</dbReference>
<dbReference type="PANTHER" id="PTHR33308:SF9">
    <property type="entry name" value="PEPTIDOGLYCAN HYDROLASE FLGJ"/>
    <property type="match status" value="1"/>
</dbReference>
<feature type="signal peptide" evidence="5">
    <location>
        <begin position="1"/>
        <end position="26"/>
    </location>
</feature>
<dbReference type="Pfam" id="PF01476">
    <property type="entry name" value="LysM"/>
    <property type="match status" value="2"/>
</dbReference>
<dbReference type="SMART" id="SM00257">
    <property type="entry name" value="LysM"/>
    <property type="match status" value="2"/>
</dbReference>
<keyword evidence="8" id="KW-1185">Reference proteome</keyword>
<gene>
    <name evidence="7" type="ORF">AL399_07785</name>
</gene>
<dbReference type="GO" id="GO:0042742">
    <property type="term" value="P:defense response to bacterium"/>
    <property type="evidence" value="ECO:0007669"/>
    <property type="project" value="UniProtKB-KW"/>
</dbReference>
<keyword evidence="3" id="KW-0378">Hydrolase</keyword>
<dbReference type="PROSITE" id="PS51782">
    <property type="entry name" value="LYSM"/>
    <property type="match status" value="1"/>
</dbReference>
<evidence type="ECO:0000256" key="5">
    <source>
        <dbReference type="SAM" id="SignalP"/>
    </source>
</evidence>
<accession>A0A0Q4B6K2</accession>
<dbReference type="AlphaFoldDB" id="A0A0Q4B6K2"/>
<evidence type="ECO:0000256" key="4">
    <source>
        <dbReference type="ARBA" id="ARBA00032108"/>
    </source>
</evidence>
<dbReference type="InterPro" id="IPR036779">
    <property type="entry name" value="LysM_dom_sf"/>
</dbReference>
<proteinExistence type="predicted"/>
<protein>
    <recommendedName>
        <fullName evidence="4">Peptidoglycan hydrolase</fullName>
    </recommendedName>
</protein>
<name>A0A0Q4B6K2_9BACT</name>
<dbReference type="GO" id="GO:0031640">
    <property type="term" value="P:killing of cells of another organism"/>
    <property type="evidence" value="ECO:0007669"/>
    <property type="project" value="UniProtKB-KW"/>
</dbReference>
<dbReference type="InterPro" id="IPR018392">
    <property type="entry name" value="LysM"/>
</dbReference>
<dbReference type="SUPFAM" id="SSF54106">
    <property type="entry name" value="LysM domain"/>
    <property type="match status" value="1"/>
</dbReference>
<keyword evidence="5" id="KW-0732">Signal</keyword>
<dbReference type="PANTHER" id="PTHR33308">
    <property type="entry name" value="PEPTIDOGLYCAN HYDROLASE FLGJ"/>
    <property type="match status" value="1"/>
</dbReference>
<evidence type="ECO:0000256" key="2">
    <source>
        <dbReference type="ARBA" id="ARBA00022638"/>
    </source>
</evidence>
<feature type="chain" id="PRO_5006212506" description="Peptidoglycan hydrolase" evidence="5">
    <location>
        <begin position="27"/>
        <end position="324"/>
    </location>
</feature>
<dbReference type="Pfam" id="PF01832">
    <property type="entry name" value="Glucosaminidase"/>
    <property type="match status" value="1"/>
</dbReference>
<dbReference type="CDD" id="cd00118">
    <property type="entry name" value="LysM"/>
    <property type="match status" value="1"/>
</dbReference>
<dbReference type="PATRIC" id="fig|1702214.3.peg.1401"/>
<feature type="domain" description="LysM" evidence="6">
    <location>
        <begin position="272"/>
        <end position="316"/>
    </location>
</feature>
<keyword evidence="1" id="KW-0929">Antimicrobial</keyword>
<comment type="caution">
    <text evidence="7">The sequence shown here is derived from an EMBL/GenBank/DDBJ whole genome shotgun (WGS) entry which is preliminary data.</text>
</comment>
<dbReference type="InterPro" id="IPR002901">
    <property type="entry name" value="MGlyc_endo_b_GlcNAc-like_dom"/>
</dbReference>
<evidence type="ECO:0000256" key="1">
    <source>
        <dbReference type="ARBA" id="ARBA00022529"/>
    </source>
</evidence>
<evidence type="ECO:0000313" key="7">
    <source>
        <dbReference type="EMBL" id="KQM08356.1"/>
    </source>
</evidence>
<dbReference type="GO" id="GO:0004040">
    <property type="term" value="F:amidase activity"/>
    <property type="evidence" value="ECO:0007669"/>
    <property type="project" value="InterPro"/>
</dbReference>
<dbReference type="Proteomes" id="UP000054172">
    <property type="component" value="Unassembled WGS sequence"/>
</dbReference>